<dbReference type="EMBL" id="DVNB01000080">
    <property type="protein sequence ID" value="HIU57655.1"/>
    <property type="molecule type" value="Genomic_DNA"/>
</dbReference>
<name>A0A9D1MC62_9FIRM</name>
<feature type="active site" description="Acyl-thioester intermediate" evidence="2">
    <location>
        <position position="218"/>
    </location>
</feature>
<dbReference type="AlphaFoldDB" id="A0A9D1MC62"/>
<gene>
    <name evidence="3" type="ORF">IAA61_07580</name>
</gene>
<reference evidence="3" key="1">
    <citation type="submission" date="2020-10" db="EMBL/GenBank/DDBJ databases">
        <authorList>
            <person name="Gilroy R."/>
        </authorList>
    </citation>
    <scope>NUCLEOTIDE SEQUENCE</scope>
    <source>
        <strain evidence="3">USAMLcec3-3695</strain>
    </source>
</reference>
<dbReference type="InterPro" id="IPR023365">
    <property type="entry name" value="Sortase_dom-sf"/>
</dbReference>
<comment type="caution">
    <text evidence="3">The sequence shown here is derived from an EMBL/GenBank/DDBJ whole genome shotgun (WGS) entry which is preliminary data.</text>
</comment>
<organism evidence="3 4">
    <name type="scientific">Candidatus Ornithomonoglobus merdipullorum</name>
    <dbReference type="NCBI Taxonomy" id="2840895"/>
    <lineage>
        <taxon>Bacteria</taxon>
        <taxon>Bacillati</taxon>
        <taxon>Bacillota</taxon>
        <taxon>Clostridia</taxon>
        <taxon>Candidatus Ornithomonoglobus</taxon>
    </lineage>
</organism>
<dbReference type="GO" id="GO:0016787">
    <property type="term" value="F:hydrolase activity"/>
    <property type="evidence" value="ECO:0007669"/>
    <property type="project" value="UniProtKB-KW"/>
</dbReference>
<dbReference type="InterPro" id="IPR005754">
    <property type="entry name" value="Sortase"/>
</dbReference>
<protein>
    <submittedName>
        <fullName evidence="3">Class B sortase</fullName>
    </submittedName>
</protein>
<keyword evidence="1" id="KW-0378">Hydrolase</keyword>
<dbReference type="CDD" id="cd05826">
    <property type="entry name" value="Sortase_B"/>
    <property type="match status" value="1"/>
</dbReference>
<reference evidence="3" key="2">
    <citation type="journal article" date="2021" name="PeerJ">
        <title>Extensive microbial diversity within the chicken gut microbiome revealed by metagenomics and culture.</title>
        <authorList>
            <person name="Gilroy R."/>
            <person name="Ravi A."/>
            <person name="Getino M."/>
            <person name="Pursley I."/>
            <person name="Horton D.L."/>
            <person name="Alikhan N.F."/>
            <person name="Baker D."/>
            <person name="Gharbi K."/>
            <person name="Hall N."/>
            <person name="Watson M."/>
            <person name="Adriaenssens E.M."/>
            <person name="Foster-Nyarko E."/>
            <person name="Jarju S."/>
            <person name="Secka A."/>
            <person name="Antonio M."/>
            <person name="Oren A."/>
            <person name="Chaudhuri R.R."/>
            <person name="La Ragione R."/>
            <person name="Hildebrand F."/>
            <person name="Pallen M.J."/>
        </authorList>
    </citation>
    <scope>NUCLEOTIDE SEQUENCE</scope>
    <source>
        <strain evidence="3">USAMLcec3-3695</strain>
    </source>
</reference>
<dbReference type="Pfam" id="PF04203">
    <property type="entry name" value="Sortase"/>
    <property type="match status" value="1"/>
</dbReference>
<evidence type="ECO:0000313" key="4">
    <source>
        <dbReference type="Proteomes" id="UP000824109"/>
    </source>
</evidence>
<dbReference type="InterPro" id="IPR009835">
    <property type="entry name" value="SrtB"/>
</dbReference>
<evidence type="ECO:0000256" key="2">
    <source>
        <dbReference type="PIRSR" id="PIRSR605754-1"/>
    </source>
</evidence>
<dbReference type="SUPFAM" id="SSF63817">
    <property type="entry name" value="Sortase"/>
    <property type="match status" value="1"/>
</dbReference>
<accession>A0A9D1MC62</accession>
<feature type="active site" description="Proton donor/acceptor" evidence="2">
    <location>
        <position position="120"/>
    </location>
</feature>
<evidence type="ECO:0000256" key="1">
    <source>
        <dbReference type="ARBA" id="ARBA00022801"/>
    </source>
</evidence>
<proteinExistence type="predicted"/>
<dbReference type="Gene3D" id="2.40.260.10">
    <property type="entry name" value="Sortase"/>
    <property type="match status" value="1"/>
</dbReference>
<dbReference type="Proteomes" id="UP000824109">
    <property type="component" value="Unassembled WGS sequence"/>
</dbReference>
<evidence type="ECO:0000313" key="3">
    <source>
        <dbReference type="EMBL" id="HIU57655.1"/>
    </source>
</evidence>
<sequence>MEYLQSLVKENSGATEQPDSISVVVENENGTETLGSQEEQYESNGMLTRYYSLYQQNNDMIGWIKIAGTKIDYPVMFNNTNNVYYLHRNFYKERNSAGMPYLDYQCDLGDWSDNLIIYSHNMKNGTMFHDLLEYQTVGFWENHKIVNFDTMYVRCEYEIFAAFRTAVGADDEFKYYEFVNAESKREFDEYVRECKERSLYDTRITPEYGETLLTLSTCSYNVNDERFVVVARQISKK</sequence>